<name>A0ACC0XVE8_9ROSI</name>
<dbReference type="Proteomes" id="UP001163603">
    <property type="component" value="Chromosome 10"/>
</dbReference>
<proteinExistence type="predicted"/>
<comment type="caution">
    <text evidence="1">The sequence shown here is derived from an EMBL/GenBank/DDBJ whole genome shotgun (WGS) entry which is preliminary data.</text>
</comment>
<evidence type="ECO:0000313" key="1">
    <source>
        <dbReference type="EMBL" id="KAJ0025279.1"/>
    </source>
</evidence>
<reference evidence="2" key="1">
    <citation type="journal article" date="2023" name="G3 (Bethesda)">
        <title>Genome assembly and association tests identify interacting loci associated with vigor, precocity, and sex in interspecific pistachio rootstocks.</title>
        <authorList>
            <person name="Palmer W."/>
            <person name="Jacygrad E."/>
            <person name="Sagayaradj S."/>
            <person name="Cavanaugh K."/>
            <person name="Han R."/>
            <person name="Bertier L."/>
            <person name="Beede B."/>
            <person name="Kafkas S."/>
            <person name="Golino D."/>
            <person name="Preece J."/>
            <person name="Michelmore R."/>
        </authorList>
    </citation>
    <scope>NUCLEOTIDE SEQUENCE [LARGE SCALE GENOMIC DNA]</scope>
</reference>
<gene>
    <name evidence="1" type="ORF">Pint_09352</name>
</gene>
<evidence type="ECO:0000313" key="2">
    <source>
        <dbReference type="Proteomes" id="UP001163603"/>
    </source>
</evidence>
<organism evidence="1 2">
    <name type="scientific">Pistacia integerrima</name>
    <dbReference type="NCBI Taxonomy" id="434235"/>
    <lineage>
        <taxon>Eukaryota</taxon>
        <taxon>Viridiplantae</taxon>
        <taxon>Streptophyta</taxon>
        <taxon>Embryophyta</taxon>
        <taxon>Tracheophyta</taxon>
        <taxon>Spermatophyta</taxon>
        <taxon>Magnoliopsida</taxon>
        <taxon>eudicotyledons</taxon>
        <taxon>Gunneridae</taxon>
        <taxon>Pentapetalae</taxon>
        <taxon>rosids</taxon>
        <taxon>malvids</taxon>
        <taxon>Sapindales</taxon>
        <taxon>Anacardiaceae</taxon>
        <taxon>Pistacia</taxon>
    </lineage>
</organism>
<sequence>MPLFDSISPKIGLLNKLVNITITNVNFSGGLPLELANLTSIKVFNISNNVFRGNFSGQIVLGMIQLETLDAYNNNFTGPLPTEIVSLKNLKHLTFGGNYFSGEIPECYSEIQKSTTTPESWSEWDALDTRCFIEPPHRKDSSLIVMCAKEGG</sequence>
<dbReference type="EMBL" id="CM047745">
    <property type="protein sequence ID" value="KAJ0025279.1"/>
    <property type="molecule type" value="Genomic_DNA"/>
</dbReference>
<keyword evidence="2" id="KW-1185">Reference proteome</keyword>
<accession>A0ACC0XVE8</accession>
<protein>
    <submittedName>
        <fullName evidence="1">Uncharacterized protein</fullName>
    </submittedName>
</protein>